<feature type="transmembrane region" description="Helical" evidence="6">
    <location>
        <begin position="25"/>
        <end position="45"/>
    </location>
</feature>
<dbReference type="AlphaFoldDB" id="A0A9P8JHP4"/>
<gene>
    <name evidence="7" type="ORF">KCU98_g21656</name>
</gene>
<evidence type="ECO:0000256" key="6">
    <source>
        <dbReference type="SAM" id="Phobius"/>
    </source>
</evidence>
<dbReference type="InterPro" id="IPR023271">
    <property type="entry name" value="Aquaporin-like"/>
</dbReference>
<dbReference type="Gene3D" id="1.20.1080.10">
    <property type="entry name" value="Glycerol uptake facilitator protein"/>
    <property type="match status" value="1"/>
</dbReference>
<evidence type="ECO:0000256" key="3">
    <source>
        <dbReference type="ARBA" id="ARBA00022692"/>
    </source>
</evidence>
<dbReference type="Proteomes" id="UP000729357">
    <property type="component" value="Unassembled WGS sequence"/>
</dbReference>
<evidence type="ECO:0000256" key="2">
    <source>
        <dbReference type="ARBA" id="ARBA00022448"/>
    </source>
</evidence>
<dbReference type="PANTHER" id="PTHR43829">
    <property type="entry name" value="AQUAPORIN OR AQUAGLYCEROPORIN RELATED"/>
    <property type="match status" value="1"/>
</dbReference>
<dbReference type="EMBL" id="JAHFXS010007723">
    <property type="protein sequence ID" value="KAG9924276.1"/>
    <property type="molecule type" value="Genomic_DNA"/>
</dbReference>
<protein>
    <submittedName>
        <fullName evidence="7">Uncharacterized protein</fullName>
    </submittedName>
</protein>
<keyword evidence="2" id="KW-0813">Transport</keyword>
<feature type="non-terminal residue" evidence="7">
    <location>
        <position position="1"/>
    </location>
</feature>
<organism evidence="7 8">
    <name type="scientific">Aureobasidium melanogenum</name>
    <name type="common">Aureobasidium pullulans var. melanogenum</name>
    <dbReference type="NCBI Taxonomy" id="46634"/>
    <lineage>
        <taxon>Eukaryota</taxon>
        <taxon>Fungi</taxon>
        <taxon>Dikarya</taxon>
        <taxon>Ascomycota</taxon>
        <taxon>Pezizomycotina</taxon>
        <taxon>Dothideomycetes</taxon>
        <taxon>Dothideomycetidae</taxon>
        <taxon>Dothideales</taxon>
        <taxon>Saccotheciaceae</taxon>
        <taxon>Aureobasidium</taxon>
    </lineage>
</organism>
<evidence type="ECO:0000256" key="4">
    <source>
        <dbReference type="ARBA" id="ARBA00022989"/>
    </source>
</evidence>
<name>A0A9P8JHP4_AURME</name>
<reference evidence="7" key="1">
    <citation type="journal article" date="2021" name="J Fungi (Basel)">
        <title>Virulence traits and population genomics of the black yeast Aureobasidium melanogenum.</title>
        <authorList>
            <person name="Cernosa A."/>
            <person name="Sun X."/>
            <person name="Gostincar C."/>
            <person name="Fang C."/>
            <person name="Gunde-Cimerman N."/>
            <person name="Song Z."/>
        </authorList>
    </citation>
    <scope>NUCLEOTIDE SEQUENCE</scope>
    <source>
        <strain evidence="7">EXF-9298</strain>
    </source>
</reference>
<dbReference type="GO" id="GO:0005886">
    <property type="term" value="C:plasma membrane"/>
    <property type="evidence" value="ECO:0007669"/>
    <property type="project" value="TreeGrafter"/>
</dbReference>
<feature type="non-terminal residue" evidence="7">
    <location>
        <position position="86"/>
    </location>
</feature>
<evidence type="ECO:0000313" key="8">
    <source>
        <dbReference type="Proteomes" id="UP000729357"/>
    </source>
</evidence>
<keyword evidence="3 6" id="KW-0812">Transmembrane</keyword>
<keyword evidence="8" id="KW-1185">Reference proteome</keyword>
<dbReference type="GO" id="GO:0015250">
    <property type="term" value="F:water channel activity"/>
    <property type="evidence" value="ECO:0007669"/>
    <property type="project" value="TreeGrafter"/>
</dbReference>
<evidence type="ECO:0000313" key="7">
    <source>
        <dbReference type="EMBL" id="KAG9924276.1"/>
    </source>
</evidence>
<evidence type="ECO:0000256" key="5">
    <source>
        <dbReference type="ARBA" id="ARBA00023136"/>
    </source>
</evidence>
<dbReference type="PANTHER" id="PTHR43829:SF9">
    <property type="entry name" value="AQUAPORIN-9"/>
    <property type="match status" value="1"/>
</dbReference>
<proteinExistence type="predicted"/>
<comment type="subcellular location">
    <subcellularLocation>
        <location evidence="1">Membrane</location>
        <topology evidence="1">Multi-pass membrane protein</topology>
    </subcellularLocation>
</comment>
<comment type="caution">
    <text evidence="7">The sequence shown here is derived from an EMBL/GenBank/DDBJ whole genome shotgun (WGS) entry which is preliminary data.</text>
</comment>
<accession>A0A9P8JHP4</accession>
<reference evidence="7" key="2">
    <citation type="submission" date="2021-08" db="EMBL/GenBank/DDBJ databases">
        <authorList>
            <person name="Gostincar C."/>
            <person name="Sun X."/>
            <person name="Song Z."/>
            <person name="Gunde-Cimerman N."/>
        </authorList>
    </citation>
    <scope>NUCLEOTIDE SEQUENCE</scope>
    <source>
        <strain evidence="7">EXF-9298</strain>
    </source>
</reference>
<dbReference type="SUPFAM" id="SSF81338">
    <property type="entry name" value="Aquaporin-like"/>
    <property type="match status" value="1"/>
</dbReference>
<evidence type="ECO:0000256" key="1">
    <source>
        <dbReference type="ARBA" id="ARBA00004141"/>
    </source>
</evidence>
<keyword evidence="4 6" id="KW-1133">Transmembrane helix</keyword>
<dbReference type="InterPro" id="IPR050363">
    <property type="entry name" value="MIP/Aquaporin"/>
</dbReference>
<sequence>ARDFGPRLMSYFLGYGHEVWSAGGYYFWIPMVSPFFGCTFGGFLYDLLMFTGESPINEEWMGIPGAYKRLMSLGKSKKEKAESSIV</sequence>
<dbReference type="GO" id="GO:0015254">
    <property type="term" value="F:glycerol channel activity"/>
    <property type="evidence" value="ECO:0007669"/>
    <property type="project" value="TreeGrafter"/>
</dbReference>
<keyword evidence="5 6" id="KW-0472">Membrane</keyword>